<evidence type="ECO:0000313" key="1">
    <source>
        <dbReference type="EMBL" id="MBB4957150.1"/>
    </source>
</evidence>
<evidence type="ECO:0000313" key="2">
    <source>
        <dbReference type="Proteomes" id="UP000578819"/>
    </source>
</evidence>
<dbReference type="Proteomes" id="UP000578819">
    <property type="component" value="Unassembled WGS sequence"/>
</dbReference>
<dbReference type="EMBL" id="JACHJW010000001">
    <property type="protein sequence ID" value="MBB4957150.1"/>
    <property type="molecule type" value="Genomic_DNA"/>
</dbReference>
<proteinExistence type="predicted"/>
<name>A0A7W7SP54_9ACTN</name>
<gene>
    <name evidence="1" type="ORF">FHR38_000883</name>
</gene>
<dbReference type="AlphaFoldDB" id="A0A7W7SP54"/>
<organism evidence="1 2">
    <name type="scientific">Micromonospora polyrhachis</name>
    <dbReference type="NCBI Taxonomy" id="1282883"/>
    <lineage>
        <taxon>Bacteria</taxon>
        <taxon>Bacillati</taxon>
        <taxon>Actinomycetota</taxon>
        <taxon>Actinomycetes</taxon>
        <taxon>Micromonosporales</taxon>
        <taxon>Micromonosporaceae</taxon>
        <taxon>Micromonospora</taxon>
    </lineage>
</organism>
<comment type="caution">
    <text evidence="1">The sequence shown here is derived from an EMBL/GenBank/DDBJ whole genome shotgun (WGS) entry which is preliminary data.</text>
</comment>
<sequence length="514" mass="55998">MDDLHGADHRTPISVTDWARLSVSYCQYEVSTVPGVSGVEIYTLGDNLLHVGGSSQFTGFCGIHTGWIEARVRVLPGPPTEVDVDWDAISEATLWSPSGRLSVTGLMGGTAAALTDVAVPRGLIRVRVHARDRLHETVRTDDDPPERHELHIWAVSEETPWRTVLADPGGRDWEQKPAKAAEWAMLSLVPRPSGRPAILPPLPPDPYEDDSGLSRVAVIRHRPAPVEVSMGVLPVGDLEVRLERVDGETLGWSWATADEPIFPDPLATLPDDESSTVRLTSGPDGFTLRHEGMLGRHAFALGLIWDHLLDTAGSYPWLETLRKQAAEATALAEKSRRLRAERDAERWGGTPPSDRVRGLLSQAQSLARIDRPLLDRIDALPAVRQRKAACWAARRAMRVAGLEQIGWIAGALAAAEANRPLPRSFTEQSGSAAFHRLLSDPEVPHTTVPLRLGPRAFGPRGVTEMLQQAVAFPALIALAHDSPLVAAIDAVYNAAIAHGDDRDRFLVDAHTALR</sequence>
<reference evidence="1 2" key="1">
    <citation type="submission" date="2020-08" db="EMBL/GenBank/DDBJ databases">
        <title>Sequencing the genomes of 1000 actinobacteria strains.</title>
        <authorList>
            <person name="Klenk H.-P."/>
        </authorList>
    </citation>
    <scope>NUCLEOTIDE SEQUENCE [LARGE SCALE GENOMIC DNA]</scope>
    <source>
        <strain evidence="1 2">DSM 45886</strain>
    </source>
</reference>
<keyword evidence="2" id="KW-1185">Reference proteome</keyword>
<dbReference type="RefSeq" id="WP_184532984.1">
    <property type="nucleotide sequence ID" value="NZ_JACHJW010000001.1"/>
</dbReference>
<accession>A0A7W7SP54</accession>
<protein>
    <submittedName>
        <fullName evidence="1">Uncharacterized protein</fullName>
    </submittedName>
</protein>